<proteinExistence type="predicted"/>
<dbReference type="EMBL" id="PGTO01000005">
    <property type="protein sequence ID" value="RAU22186.1"/>
    <property type="molecule type" value="Genomic_DNA"/>
</dbReference>
<feature type="compositionally biased region" description="Low complexity" evidence="1">
    <location>
        <begin position="1"/>
        <end position="23"/>
    </location>
</feature>
<accession>A0A364NYP5</accession>
<feature type="region of interest" description="Disordered" evidence="1">
    <location>
        <begin position="1"/>
        <end position="38"/>
    </location>
</feature>
<evidence type="ECO:0000313" key="3">
    <source>
        <dbReference type="Proteomes" id="UP000251075"/>
    </source>
</evidence>
<dbReference type="Proteomes" id="UP000251075">
    <property type="component" value="Unassembled WGS sequence"/>
</dbReference>
<gene>
    <name evidence="2" type="ORF">CU669_08600</name>
</gene>
<name>A0A364NYP5_9PROT</name>
<comment type="caution">
    <text evidence="2">The sequence shown here is derived from an EMBL/GenBank/DDBJ whole genome shotgun (WGS) entry which is preliminary data.</text>
</comment>
<sequence>MRCRPRPCAGGAARRGQGRAPRCVTGNAQGRRRDRDGPGEYSPGCYLAAGAAGVAGVAGAAAAAGAAATCLTL</sequence>
<organism evidence="2 3">
    <name type="scientific">Paramagnetospirillum kuznetsovii</name>
    <dbReference type="NCBI Taxonomy" id="2053833"/>
    <lineage>
        <taxon>Bacteria</taxon>
        <taxon>Pseudomonadati</taxon>
        <taxon>Pseudomonadota</taxon>
        <taxon>Alphaproteobacteria</taxon>
        <taxon>Rhodospirillales</taxon>
        <taxon>Magnetospirillaceae</taxon>
        <taxon>Paramagnetospirillum</taxon>
    </lineage>
</organism>
<keyword evidence="3" id="KW-1185">Reference proteome</keyword>
<protein>
    <submittedName>
        <fullName evidence="2">Uncharacterized protein</fullName>
    </submittedName>
</protein>
<evidence type="ECO:0000313" key="2">
    <source>
        <dbReference type="EMBL" id="RAU22186.1"/>
    </source>
</evidence>
<dbReference type="AlphaFoldDB" id="A0A364NYP5"/>
<evidence type="ECO:0000256" key="1">
    <source>
        <dbReference type="SAM" id="MobiDB-lite"/>
    </source>
</evidence>
<reference evidence="2 3" key="1">
    <citation type="submission" date="2017-11" db="EMBL/GenBank/DDBJ databases">
        <title>Draft genome sequence of magnetotactic bacterium Magnetospirillum kuznetsovii LBB-42.</title>
        <authorList>
            <person name="Grouzdev D.S."/>
            <person name="Rysina M.S."/>
            <person name="Baslerov R.V."/>
            <person name="Koziaeva V."/>
        </authorList>
    </citation>
    <scope>NUCLEOTIDE SEQUENCE [LARGE SCALE GENOMIC DNA]</scope>
    <source>
        <strain evidence="2 3">LBB-42</strain>
    </source>
</reference>